<dbReference type="CDD" id="cd19545">
    <property type="entry name" value="FUM14_C_NRPS-like"/>
    <property type="match status" value="2"/>
</dbReference>
<dbReference type="InterPro" id="IPR001242">
    <property type="entry name" value="Condensation_dom"/>
</dbReference>
<sequence>MSYTACTSSSTRRFSTVDRQCREIGYSFEAVVNAAWAIALWSYLGEDDVFFPSMSIESNAQSISQCKTTLSSTTNFTTTMQNMQSCMRRQVSSIPTPQHSQQSPLSRTMVVFLHNTADSTEAAARSAHPVRLVCNTSTENLDSSVHFDQQAVDQQSAEGLSAAFTHILDLVMSSPDSTLDSVNLVSEHDTAQMWAWNNGQAPETVNSCAHTLFHRQVMARPTALAVDAWDGSFTYEELDRSSTRIAHYLVLQGVGPESVVPLCFDKSRWAINALLAVIKAGGAMVFIDPANPASRRQEIMRQLNKTNDSVDFILTDACNASSWEAIGVRPIIVDETLVKRQREYGAVPRTGVSPTSLLYVIFTSGSTGTPKGCLITHNAFLSGALQHAAGSNLGPESRVMQLASYSFDVSVLEILTSLISGACVCTPSSAAMTQSLASIVNDYRITWAFLTPSLVKLIQPHEVPTLKTLILGGELLHAADIKTWADRVQLINGYGPSECSIAAAGAVLNVNSDPADIGRALGGLGWVVQADDHDKLVPIGAVGELLISGPILARGYLNNAEKTAEVFIDNPAWLNGCSGPAADFNRFYKTGDLAKFNPDGTIHFIGRKDTQVKLRGLRIELGEIEHNIGRHSHVKHVAVYMPKNGPCKDKLVAVTSLNGLSEEAQPGDTSRPIEMLINPTSKEQLNAVQAHLAGCVPEYMVPAVWIVVEAWPLLTSAKLDRKSVQRWLVDMDLDMYRRAIGVETSKRTQDDDTIRDVAAIEAKLTDIFGRILNISVDLVPRDKSFLGLGGDSIAAMQVMSQCRAAGLSITVKDIMRCKDISELARTAVQLTQSSNASITEEVFDQPFQLSPVQCMYAARLRPDYEEMTEVHFNQSFYLRLANQTPRAVLKAGLDAVVTRHSMLRARFMRAQDGTWTQKVLQRADGSYRFKCHSLESIDEASTAATISQRTLGLAGPVFSADLLEVGDEQLLFMVAHHAIIDWVSWRIILRDLEEFLATGTLAGTPPLPFQNWINLQAEHEAKRAHPEKSLPFEVPSPDFAYWNMEDKPNTVARAKEQVFRLDAESTAALLGDLPHKALRTETLDFLLTSLLYSFGQVFTDRQLPAIFREGHGREPWDSALDVSGTVGWFTTMYPLAVAANEDLVAMLKNVKDARHSIPDNGRAYFASRFHNERAAELFREHDLIEISFDYLGQFQTLERSDAILRREPRPSFLAQSDDVGRNLERLSLVEITVEILDGEMQYSFIYNKQMQFQDRIQAWIDGTKQTLHSLIAQMTTVPRSFTLADFPHLSTNYSGLDMLLKHRLPEAGVSDFDVIEEVSACSPMQQGLLVSQNLANQSLYEYCHVMEVKAVGLNPIIDAERYAHAWSEVVQRHSALRTMFIQSVSEDGLFDQVVLKAVESNTVVTECLEENVYDVFAAQKAVALTDRRPPHRLTICRVAADRLICQLQINHAIIDGGSIANLVRDFVQAYNGSLPEQPSFTYSDYIGYIQSRDTEEDLGFWKNYLGGQTPCLIPNLAELEELAKAENKIQSFDIEITPSLATLKEFCERSNITLVNLFQVAWGMVLRTFTDSPDVCFGYLSSGRDAPLPGIEDGVGAFLTMLVCRLDLDDGVTLSDALQRAAEDFANSMPRQHCGLASIQHALGVGRDPLFNTILSFNRYDLLDTQSNVQDEKDETSIEINSISTQDPTEYPLSLEIGILSNGLTAAMQHWTDHLTPAQARSIASTFDKALCTIVDHPELRVKESELVHQDHLNKFLEFNGNGQPIPVSDRLMFESIEENARTQPHKEAICSWDGSWTYKELNDAATRLAHHLRTLGVAPETVVPYCFNKSAWAAITMLAISKAGGAFVGLDPTNPQNRLRELVAELESSIVCVSPENAVLFHNMPQIRDLIVIEPDFVNNLPTKSGDACPELQVNNLACIILTSGTTGRPKTIAIEHSSMSTMSDLLGPRLKMDSNSRVFQFAAYTYDISTHDIFVTLQRGGCVCMPSEQERTQDIAGAMSRLGANWVSMTNTVLSLLRPEDVPSLKFIITGGEPVSRSTVQTWVGAGVEMVIGCGPAETTITMSVSAPLHTGSHHRNIGPSYGGRAWIVDSNDHNKLVPLGAAGEVLLEGPQLARCYLGNPEKTAESFIWNPKWAQNMTPGVERRFYKSGDICRYNMDGSLSIVGRKDTQCKINGRRVELEEISHKIRAYLGSSVAVVLDAMPLQTSSKGLHLVAFLHYTSSTTVQDESIIIPASEELIQNYSELESSLLSSLPRYMIPNMYVPVSRIPRTPNGKLDTKRLREAVLGLTDDEVSQYSLLDGVKKAPSSETEKDLQLLWASVLSRPLETIGANDDFFRLGGDSVSAIRLVAAARAHDMALNVSSIFKFPKLEEMAVSIDSADQEEADVDQEPFNLLESSTLESARMEAAELCGVESQTIVDLYPCTPLQEGLMAISTRLGGGSYKAQSVFRLPANFDTINFKSAWQAVAAHEPILRTRIVHVTGHGSLQAVLDQGLEWIEVEDGLDSYLSKDLEIPTTYGSPLLRLALVKAAEDCYFVWSAHHAVYDAWSAAITLEQVKSVLRGGEVLPSVPYKAFIRHIQSASSNEISKEAFWESQFPEGKEAPTSLPLVATGYSPSSHETVRSGRSIAIPTQGGITMSTVLRAAWALTVARYTDSDDIVFAVTLSGRTVPVDGISTMNGPTMTTVPVRVGLDLADDSTVQQFLKAMQAQATDMMPFEQTGLQNIRKINSTARNVVDSLGNLLVLQPASSSTDEVFEGTQLVPRNLEKFGGYPLVVLCHMEDGGKVTIEAKHDASIIDTEQMRRMVHQYEFVLEQLSRKPSAPLSQIHGETSHEDVNEIVRWNGTMPENIEACIHDIVAARATEYPNAQAVCAWDGDFTYQELEHLSNKLATHLKQLGVGPEIKVGICLEKSKWHVVAMLSVLKAGGVYTNLNPSYPSATMQNILDDLEAITVLSSSQYASLFSSPTALILDSGFLAALPEPAAPVSSEARPTNAAFIVFTSGSTGKPKGVTVEHQGFSSMQHYQAPQLGIGNATRTLQFAAHWFDISNFDTFVTLMQGGCVCIASDEERLNDLAGAINKYQVNWATMVPTAAAVLQPDDIPGLKHLSLGGEPIRPDLHARFSNRVVLMNSYGPAECSVLTTMGSLRPETSPQNIGVGMGCRTWVTDKDNSDRLVPIGSIGELCIDGPILSRGYHKEDGLTAHAYISNPGFVECLKTASPSSKSFDQMRLYKTGDLVRYSSDGTLIYVGRKDSQVKVHGRRIELGEIEHHVVSHGFSNDRVVVEKILEGGDAEKPALAVFVRFAKECSTSSSLLVTNTEKDEQQALINLRRGLSNSLPPFMVPSLFVALQRMPVTQTGKKDRKALRQLGAQLTPSQLQEFHILDDESDSENQQCGFSTNSELQLQALWAGVLDIPADSIKPSDHFLQKGGDSVRAISLVAAVRRELGKTLTVGDIFAHPRLNKMAMYLDSEPTPDMTSTTQVATKSINEDIAPFALVSDDDGDYSDVLDHAAQECNVQTEEIEDVYPCTPLQAGMMAVSTYEPEAYVAKRVFNIPDDIDLELFKQAWIKAIESIPILRTRIVPSPEFGTWLQVILKKETPTFHEIRGSVKTYLSQQKESWRVDYGRPLTTYGIAPRSRRFVWAIHHALYDGSTAGKLLEAVQRLYNGVALPSSPAPAFNRFIAHLNSVDSAVSAQFWRQSLGASGSPATFPRLPSAGYRPRPDSEFKFSFDMTHDATTGILKTTILRAAWAFVTARYMESDDIVFGETLSGRNSSVAGIEDMMGPCITTIPMRAKLDGHLTVGQYLSQMQTHYTAMMPFQHAGLQAIRAIGPEVRSSLDFNNLFEVVVPETMGQTDADFIHEIEHPQLLEGFFDSYAVVMECVLRNSNVSLEIRFDQNVLSAWHVERLCGHFKQVVRQLSSLSSETDQAKSLDSVDMTSPEDLALIRSWNSNSATDCVNSTVHKIFAEQVRLRPRELAITGWDGDMTYEQLDNLSTTLAKTLVSRWGVKSNDIIPLCFEKSKWAIVAAMAVVKAGGAVTQLGVTHPLSRKMEVLQQTSAKFVITSPKQASIFRTSDTMTPLLLVDDQRIQHMQLTQQVERATISLPQVSPRDPVYVLFTSGSTGRSKGIVVEHGNLCTSSSAHGAGFNINAGTRVFQFAAYTFDVSCADIFTSLQRGATICVPSEEERVDDLAGAITKYNANWMFATPTVAQLIAPELVPTLRTLVLGGEAPTKDNVETWAGRDDLSLLFCWGPAETTIYASTTPPITLESAPGRLGQAMGCKMWLCDPSDHNKLTPIGCVGEIVVEGGIVSREYLGDEAKTSAAYIQDPDWVQYAAYDGISTHQRMYKTGDLARYDSDGIMRYVGRKDTQVKLQGQRIELGEVEHRLRAHSSVYRALARVPRAGPLKDKLVAILSFNATVSEQEREQSSSSQLTPLGDAARQRMNVEFEDIRQTLARALPSYMVPSIYIAVEAIPLSGNGKVDAKQSELWLQEMDQALYETLMNTMLGAQESSQQHASTPEEAIVLSLVSQVLNMPDGSARLNLSFLSQGGDSITAMQLRSKARAEGLNLTMQDILKSQSLSALASVSKSTNTATQTNEDTPHIVMRPEEPASNSFALSPIQQLFFDTAARSSSPTSHHFNQSFMFKLSKKFTAQEMRVALEALVARHAMLRTKFTQTSDGQWSQSITDCAIHESFSFTADQTHDTSEVSQILLTRGGNHGMGSIQDGPLFLAHLFDVGKESSEQLIFLSAHHLVVDLVSWRIILSDLQDLLTKGSMTPSASTSFQAWLRLQQEYASTLNTKSVLPYSEVPAAQLDYWGMDATSANTFGQMIETEFLLDEAVTTKLFGSSNQAFKTEPVDIILAAIMTAFGSVFTDRTMPPIFAEGHGRESWDDSVDPNGIVGWFTTMSPVHIAAPSVDLVENVRKTKDTRRRIPRNGMPYFSSRFFNKDCQEQFGKDAGPVEILFNYVGKYQQLETKDALFTEADQDIWRSAAKVGADVTRFSLIDISVGVANGKTRVAFGHNKNLLHQEKIGSWISTTQDILTRGAEALNEMSGSQTIGDFPLMLRHLDTEQLLAVEENLSNAAIPMNNVHDMYPCTPMQQHILAAQEQQRQQPNGRQHVYEVDVSHRLLSRSTKSSISPEKLQAAWQHVVNKHSILRTIFVATAAASGRPTSHFQVVLSSYKAQVPIIKCDNETELLRLVKSHKSVEYQTLEKPHHSFTLFSTNDGRSVMCKLEISHALNDGMSTGILFRDLEAAYRGSSKALANVPHADGSFGDYMTWLEDQRTEQAADYWRKLLVEVTGSTTATLPKSSELGRLQQAPTQKSLEINLNPTLMAALPSFCRDHGITPATFFQAVWGLVLQTQSQSPRIKEGRKMATAATPFFGYMTANRDSVDGSEEMVGPLTNMLMCRADVQPNMRIGELLRRRQGEFLEALPHQFGLDQAVEELMEKMEGEEGKLGRLCNSVMSLQYIDADGGHIPQSADSRHPAGRTVGPMTRSRCVSESIPRPLPSEHARLANSGRKARHVSWGGPNRLPLSEKANIEDDSITFRPLAYRDPNDYDISLGVQIMKSGGAGLANSRNTIHAKAQFVYWTDAVTETKANMLKRAFEKCAEELISDATGCLRVWMLLRRVALSI</sequence>
<dbReference type="CDD" id="cd19542">
    <property type="entry name" value="CT_NRPS-like"/>
    <property type="match status" value="1"/>
</dbReference>
<dbReference type="Proteomes" id="UP000829685">
    <property type="component" value="Unassembled WGS sequence"/>
</dbReference>
<proteinExistence type="inferred from homology"/>
<keyword evidence="2" id="KW-0596">Phosphopantetheine</keyword>
<evidence type="ECO:0000313" key="9">
    <source>
        <dbReference type="Proteomes" id="UP000829685"/>
    </source>
</evidence>
<dbReference type="PANTHER" id="PTHR45527:SF16">
    <property type="entry name" value="NONRIBOSOMAL PEPTIDE SYNTHASE ATNA-RELATED"/>
    <property type="match status" value="1"/>
</dbReference>
<dbReference type="Pfam" id="PF00550">
    <property type="entry name" value="PP-binding"/>
    <property type="match status" value="4"/>
</dbReference>
<dbReference type="SUPFAM" id="SSF56801">
    <property type="entry name" value="Acetyl-CoA synthetase-like"/>
    <property type="match status" value="4"/>
</dbReference>
<dbReference type="CDD" id="cd19534">
    <property type="entry name" value="E_NRPS"/>
    <property type="match status" value="2"/>
</dbReference>
<evidence type="ECO:0000256" key="1">
    <source>
        <dbReference type="ARBA" id="ARBA00005179"/>
    </source>
</evidence>
<dbReference type="GO" id="GO:0016874">
    <property type="term" value="F:ligase activity"/>
    <property type="evidence" value="ECO:0007669"/>
    <property type="project" value="UniProtKB-KW"/>
</dbReference>
<dbReference type="InterPro" id="IPR006162">
    <property type="entry name" value="Ppantetheine_attach_site"/>
</dbReference>
<feature type="domain" description="Carrier" evidence="7">
    <location>
        <begin position="4519"/>
        <end position="4595"/>
    </location>
</feature>
<feature type="domain" description="Carrier" evidence="7">
    <location>
        <begin position="755"/>
        <end position="831"/>
    </location>
</feature>
<feature type="region of interest" description="Disordered" evidence="6">
    <location>
        <begin position="5482"/>
        <end position="5518"/>
    </location>
</feature>
<accession>A0A9P9WDL4</accession>
<dbReference type="InterPro" id="IPR000873">
    <property type="entry name" value="AMP-dep_synth/lig_dom"/>
</dbReference>
<dbReference type="InterPro" id="IPR020845">
    <property type="entry name" value="AMP-binding_CS"/>
</dbReference>
<dbReference type="EMBL" id="JAFIMR010000037">
    <property type="protein sequence ID" value="KAI1858176.1"/>
    <property type="molecule type" value="Genomic_DNA"/>
</dbReference>
<evidence type="ECO:0000256" key="5">
    <source>
        <dbReference type="ARBA" id="ARBA00029454"/>
    </source>
</evidence>
<dbReference type="FunFam" id="3.30.559.30:FF:000003">
    <property type="entry name" value="Nonribosomal peptide synthase SidD"/>
    <property type="match status" value="2"/>
</dbReference>
<dbReference type="FunFam" id="3.30.559.10:FF:000017">
    <property type="entry name" value="Nonribosomal peptide synthase Pes1"/>
    <property type="match status" value="1"/>
</dbReference>
<feature type="domain" description="Carrier" evidence="7">
    <location>
        <begin position="2307"/>
        <end position="2383"/>
    </location>
</feature>
<evidence type="ECO:0000256" key="2">
    <source>
        <dbReference type="ARBA" id="ARBA00022450"/>
    </source>
</evidence>
<dbReference type="PROSITE" id="PS00455">
    <property type="entry name" value="AMP_BINDING"/>
    <property type="match status" value="4"/>
</dbReference>
<dbReference type="FunFam" id="3.30.559.30:FF:000002">
    <property type="entry name" value="Nonribosomal peptide synthase Pes1"/>
    <property type="match status" value="2"/>
</dbReference>
<dbReference type="FunFam" id="3.30.300.30:FF:000015">
    <property type="entry name" value="Nonribosomal peptide synthase SidD"/>
    <property type="match status" value="4"/>
</dbReference>
<dbReference type="FunFam" id="3.30.559.30:FF:000005">
    <property type="entry name" value="Nonribosomal peptide synthase Pes1"/>
    <property type="match status" value="1"/>
</dbReference>
<comment type="pathway">
    <text evidence="1">Secondary metabolite biosynthesis.</text>
</comment>
<dbReference type="InterPro" id="IPR042099">
    <property type="entry name" value="ANL_N_sf"/>
</dbReference>
<dbReference type="GO" id="GO:0031177">
    <property type="term" value="F:phosphopantetheine binding"/>
    <property type="evidence" value="ECO:0007669"/>
    <property type="project" value="InterPro"/>
</dbReference>
<dbReference type="GO" id="GO:0044550">
    <property type="term" value="P:secondary metabolite biosynthetic process"/>
    <property type="evidence" value="ECO:0007669"/>
    <property type="project" value="TreeGrafter"/>
</dbReference>
<dbReference type="Gene3D" id="3.30.300.30">
    <property type="match status" value="4"/>
</dbReference>
<dbReference type="GO" id="GO:0005737">
    <property type="term" value="C:cytoplasm"/>
    <property type="evidence" value="ECO:0007669"/>
    <property type="project" value="TreeGrafter"/>
</dbReference>
<dbReference type="Gene3D" id="3.40.50.12780">
    <property type="entry name" value="N-terminal domain of ligase-like"/>
    <property type="match status" value="4"/>
</dbReference>
<dbReference type="PANTHER" id="PTHR45527">
    <property type="entry name" value="NONRIBOSOMAL PEPTIDE SYNTHETASE"/>
    <property type="match status" value="1"/>
</dbReference>
<gene>
    <name evidence="8" type="ORF">JX265_010844</name>
</gene>
<dbReference type="Pfam" id="PF00668">
    <property type="entry name" value="Condensation"/>
    <property type="match status" value="6"/>
</dbReference>
<dbReference type="Gene3D" id="1.10.1200.10">
    <property type="entry name" value="ACP-like"/>
    <property type="match status" value="4"/>
</dbReference>
<dbReference type="PROSITE" id="PS50075">
    <property type="entry name" value="CARRIER"/>
    <property type="match status" value="4"/>
</dbReference>
<name>A0A9P9WDL4_9PEZI</name>
<dbReference type="InterPro" id="IPR020806">
    <property type="entry name" value="PKS_PP-bd"/>
</dbReference>
<dbReference type="PROSITE" id="PS00012">
    <property type="entry name" value="PHOSPHOPANTETHEINE"/>
    <property type="match status" value="1"/>
</dbReference>
<dbReference type="CDD" id="cd05918">
    <property type="entry name" value="A_NRPS_SidN3_like"/>
    <property type="match status" value="4"/>
</dbReference>
<organism evidence="8 9">
    <name type="scientific">Neoarthrinium moseri</name>
    <dbReference type="NCBI Taxonomy" id="1658444"/>
    <lineage>
        <taxon>Eukaryota</taxon>
        <taxon>Fungi</taxon>
        <taxon>Dikarya</taxon>
        <taxon>Ascomycota</taxon>
        <taxon>Pezizomycotina</taxon>
        <taxon>Sordariomycetes</taxon>
        <taxon>Xylariomycetidae</taxon>
        <taxon>Amphisphaeriales</taxon>
        <taxon>Apiosporaceae</taxon>
        <taxon>Neoarthrinium</taxon>
    </lineage>
</organism>
<feature type="domain" description="Carrier" evidence="7">
    <location>
        <begin position="3397"/>
        <end position="3474"/>
    </location>
</feature>
<evidence type="ECO:0000313" key="8">
    <source>
        <dbReference type="EMBL" id="KAI1858176.1"/>
    </source>
</evidence>
<dbReference type="SUPFAM" id="SSF47336">
    <property type="entry name" value="ACP-like"/>
    <property type="match status" value="4"/>
</dbReference>
<dbReference type="NCBIfam" id="TIGR01733">
    <property type="entry name" value="AA-adenyl-dom"/>
    <property type="match status" value="4"/>
</dbReference>
<dbReference type="InterPro" id="IPR045851">
    <property type="entry name" value="AMP-bd_C_sf"/>
</dbReference>
<evidence type="ECO:0000259" key="7">
    <source>
        <dbReference type="PROSITE" id="PS50075"/>
    </source>
</evidence>
<dbReference type="FunFam" id="3.30.559.10:FF:000016">
    <property type="entry name" value="Nonribosomal peptide synthase Pes1"/>
    <property type="match status" value="2"/>
</dbReference>
<dbReference type="FunFam" id="1.10.1200.10:FF:000005">
    <property type="entry name" value="Nonribosomal peptide synthetase 1"/>
    <property type="match status" value="1"/>
</dbReference>
<keyword evidence="3" id="KW-0597">Phosphoprotein</keyword>
<dbReference type="FunFam" id="3.40.50.12780:FF:000014">
    <property type="entry name" value="Nonribosomal peptide synthetase 1"/>
    <property type="match status" value="4"/>
</dbReference>
<dbReference type="Gene3D" id="3.30.559.30">
    <property type="entry name" value="Nonribosomal peptide synthetase, condensation domain"/>
    <property type="match status" value="7"/>
</dbReference>
<evidence type="ECO:0000256" key="4">
    <source>
        <dbReference type="ARBA" id="ARBA00022598"/>
    </source>
</evidence>
<dbReference type="SUPFAM" id="SSF52777">
    <property type="entry name" value="CoA-dependent acyltransferases"/>
    <property type="match status" value="13"/>
</dbReference>
<keyword evidence="4" id="KW-0436">Ligase</keyword>
<reference evidence="8" key="1">
    <citation type="submission" date="2021-03" db="EMBL/GenBank/DDBJ databases">
        <title>Revisited historic fungal species revealed as producer of novel bioactive compounds through whole genome sequencing and comparative genomics.</title>
        <authorList>
            <person name="Vignolle G.A."/>
            <person name="Hochenegger N."/>
            <person name="Mach R.L."/>
            <person name="Mach-Aigner A.R."/>
            <person name="Javad Rahimi M."/>
            <person name="Salim K.A."/>
            <person name="Chan C.M."/>
            <person name="Lim L.B.L."/>
            <person name="Cai F."/>
            <person name="Druzhinina I.S."/>
            <person name="U'Ren J.M."/>
            <person name="Derntl C."/>
        </authorList>
    </citation>
    <scope>NUCLEOTIDE SEQUENCE</scope>
    <source>
        <strain evidence="8">TUCIM 5799</strain>
    </source>
</reference>
<evidence type="ECO:0000256" key="6">
    <source>
        <dbReference type="SAM" id="MobiDB-lite"/>
    </source>
</evidence>
<keyword evidence="9" id="KW-1185">Reference proteome</keyword>
<dbReference type="SMART" id="SM00823">
    <property type="entry name" value="PKS_PP"/>
    <property type="match status" value="3"/>
</dbReference>
<dbReference type="Gene3D" id="3.30.559.10">
    <property type="entry name" value="Chloramphenicol acetyltransferase-like domain"/>
    <property type="match status" value="6"/>
</dbReference>
<dbReference type="InterPro" id="IPR023213">
    <property type="entry name" value="CAT-like_dom_sf"/>
</dbReference>
<dbReference type="Pfam" id="PF00501">
    <property type="entry name" value="AMP-binding"/>
    <property type="match status" value="4"/>
</dbReference>
<protein>
    <recommendedName>
        <fullName evidence="7">Carrier domain-containing protein</fullName>
    </recommendedName>
</protein>
<comment type="caution">
    <text evidence="8">The sequence shown here is derived from an EMBL/GenBank/DDBJ whole genome shotgun (WGS) entry which is preliminary data.</text>
</comment>
<dbReference type="InterPro" id="IPR009081">
    <property type="entry name" value="PP-bd_ACP"/>
</dbReference>
<dbReference type="InterPro" id="IPR036736">
    <property type="entry name" value="ACP-like_sf"/>
</dbReference>
<evidence type="ECO:0000256" key="3">
    <source>
        <dbReference type="ARBA" id="ARBA00022553"/>
    </source>
</evidence>
<dbReference type="InterPro" id="IPR010071">
    <property type="entry name" value="AA_adenyl_dom"/>
</dbReference>
<dbReference type="GO" id="GO:0043041">
    <property type="term" value="P:amino acid activation for nonribosomal peptide biosynthetic process"/>
    <property type="evidence" value="ECO:0007669"/>
    <property type="project" value="TreeGrafter"/>
</dbReference>
<dbReference type="NCBIfam" id="NF003417">
    <property type="entry name" value="PRK04813.1"/>
    <property type="match status" value="4"/>
</dbReference>
<comment type="similarity">
    <text evidence="5">Belongs to the NRP synthetase family.</text>
</comment>